<gene>
    <name evidence="2" type="ORF">UFOPK1747_00235</name>
</gene>
<sequence length="348" mass="38921">MISRQVSRLLNASNLNFTLIIMALLLLKNGVHPIGQDWISWIYSAGRSFPQPENYLSYSLFPVLMAKILAYPDFVLWWVLFLLLTAVFYLIVFTSINKAAKSEYKKWVMIFLSFPFMITPLYYLGHYDLLTIGGAVVAGLQNRKIFVFVGAFLAISANPEQAVFTSACVAALALGSRLPWHKYVAKVWLTLSITAFILLRIFLGSAEDGNRAKIIFGQLRDVVLNSAGLLHLIIFSVFSVGWLILGLIYNSNSGPIRNKFVLLAVVVIPVLLSLSILDRTRIGVAVGALPLILLLKQLMDSNSLEKILKLNITQNHLFYALLLTPTVIIDTDGSLRLPYLELINKFIV</sequence>
<dbReference type="AlphaFoldDB" id="A0A6J6EHB6"/>
<keyword evidence="1" id="KW-0472">Membrane</keyword>
<evidence type="ECO:0000256" key="1">
    <source>
        <dbReference type="SAM" id="Phobius"/>
    </source>
</evidence>
<proteinExistence type="predicted"/>
<feature type="transmembrane region" description="Helical" evidence="1">
    <location>
        <begin position="260"/>
        <end position="276"/>
    </location>
</feature>
<accession>A0A6J6EHB6</accession>
<keyword evidence="1" id="KW-1133">Transmembrane helix</keyword>
<keyword evidence="1" id="KW-0812">Transmembrane</keyword>
<protein>
    <submittedName>
        <fullName evidence="2">Unannotated protein</fullName>
    </submittedName>
</protein>
<feature type="transmembrane region" description="Helical" evidence="1">
    <location>
        <begin position="107"/>
        <end position="125"/>
    </location>
</feature>
<reference evidence="2" key="1">
    <citation type="submission" date="2020-05" db="EMBL/GenBank/DDBJ databases">
        <authorList>
            <person name="Chiriac C."/>
            <person name="Salcher M."/>
            <person name="Ghai R."/>
            <person name="Kavagutti S V."/>
        </authorList>
    </citation>
    <scope>NUCLEOTIDE SEQUENCE</scope>
</reference>
<dbReference type="EMBL" id="CAEZTV010000019">
    <property type="protein sequence ID" value="CAB4575772.1"/>
    <property type="molecule type" value="Genomic_DNA"/>
</dbReference>
<feature type="transmembrane region" description="Helical" evidence="1">
    <location>
        <begin position="75"/>
        <end position="95"/>
    </location>
</feature>
<feature type="transmembrane region" description="Helical" evidence="1">
    <location>
        <begin position="9"/>
        <end position="27"/>
    </location>
</feature>
<evidence type="ECO:0000313" key="2">
    <source>
        <dbReference type="EMBL" id="CAB4575772.1"/>
    </source>
</evidence>
<name>A0A6J6EHB6_9ZZZZ</name>
<organism evidence="2">
    <name type="scientific">freshwater metagenome</name>
    <dbReference type="NCBI Taxonomy" id="449393"/>
    <lineage>
        <taxon>unclassified sequences</taxon>
        <taxon>metagenomes</taxon>
        <taxon>ecological metagenomes</taxon>
    </lineage>
</organism>
<feature type="transmembrane region" description="Helical" evidence="1">
    <location>
        <begin position="226"/>
        <end position="248"/>
    </location>
</feature>
<feature type="transmembrane region" description="Helical" evidence="1">
    <location>
        <begin position="187"/>
        <end position="206"/>
    </location>
</feature>